<dbReference type="NCBIfam" id="TIGR01187">
    <property type="entry name" value="potA"/>
    <property type="match status" value="1"/>
</dbReference>
<comment type="caution">
    <text evidence="10">The sequence shown here is derived from an EMBL/GenBank/DDBJ whole genome shotgun (WGS) entry which is preliminary data.</text>
</comment>
<dbReference type="SUPFAM" id="SSF52540">
    <property type="entry name" value="P-loop containing nucleoside triphosphate hydrolases"/>
    <property type="match status" value="1"/>
</dbReference>
<evidence type="ECO:0000256" key="5">
    <source>
        <dbReference type="ARBA" id="ARBA00022967"/>
    </source>
</evidence>
<dbReference type="InterPro" id="IPR003439">
    <property type="entry name" value="ABC_transporter-like_ATP-bd"/>
</dbReference>
<dbReference type="Pfam" id="PF00005">
    <property type="entry name" value="ABC_tran"/>
    <property type="match status" value="1"/>
</dbReference>
<dbReference type="InterPro" id="IPR005893">
    <property type="entry name" value="PotA-like"/>
</dbReference>
<dbReference type="GO" id="GO:0043190">
    <property type="term" value="C:ATP-binding cassette (ABC) transporter complex"/>
    <property type="evidence" value="ECO:0007669"/>
    <property type="project" value="InterPro"/>
</dbReference>
<keyword evidence="6 7" id="KW-0472">Membrane</keyword>
<dbReference type="OrthoDB" id="9802264at2"/>
<dbReference type="Gene3D" id="2.40.50.100">
    <property type="match status" value="1"/>
</dbReference>
<dbReference type="InterPro" id="IPR013611">
    <property type="entry name" value="Transp-assoc_OB_typ2"/>
</dbReference>
<evidence type="ECO:0000256" key="7">
    <source>
        <dbReference type="RuleBase" id="RU364083"/>
    </source>
</evidence>
<keyword evidence="11" id="KW-1185">Reference proteome</keyword>
<dbReference type="Proteomes" id="UP000029224">
    <property type="component" value="Unassembled WGS sequence"/>
</dbReference>
<evidence type="ECO:0000256" key="2">
    <source>
        <dbReference type="ARBA" id="ARBA00022475"/>
    </source>
</evidence>
<keyword evidence="5 7" id="KW-1278">Translocase</keyword>
<evidence type="ECO:0000256" key="8">
    <source>
        <dbReference type="SAM" id="MobiDB-lite"/>
    </source>
</evidence>
<keyword evidence="2 7" id="KW-1003">Cell membrane</keyword>
<accession>A0A090T6S8</accession>
<comment type="catalytic activity">
    <reaction evidence="7">
        <text>ATP + H2O + polyamine-[polyamine-binding protein]Side 1 = ADP + phosphate + polyamineSide 2 + [polyamine-binding protein]Side 1.</text>
        <dbReference type="EC" id="7.6.2.11"/>
    </reaction>
</comment>
<sequence>MKTNRTDYVSFQHVKKTYDGKTLVVKDFNLDIAPGEFVTMLGPSGSGKTTCLMMLAGFETATHGEIFIDGTPVNHLAPHKREIGMVFQNYALFPHMTIAENLAFPLKVRNMSTREIAERVENILSMVELSHVANRYPKQLSGGQQQRVALARALVFEPKLVLMDEPLGALDKQLRETMQMEIKHLHEKLGITILYVTHDQDEALTMSDRIAVFNDGEVQQLAPPNELYESPSNAFVAQFIGENNQIVGQVQSLEEQYCQVAVGSYQVQAKSVQVVNERALTTLSIRPEKIVINPQGSELQNRFVGRVNEMIYHGDHFRLIIEVSGFASLVVKVPNDSGQGLAVRVGEQVEIGWRKQDCHALDYQEQNFQEQNSSEPSRNADRDGAREEEAL</sequence>
<dbReference type="InterPro" id="IPR017871">
    <property type="entry name" value="ABC_transporter-like_CS"/>
</dbReference>
<dbReference type="AlphaFoldDB" id="A0A090T6S8"/>
<dbReference type="FunFam" id="3.40.50.300:FF:000042">
    <property type="entry name" value="Maltose/maltodextrin ABC transporter, ATP-binding protein"/>
    <property type="match status" value="1"/>
</dbReference>
<dbReference type="GO" id="GO:0015417">
    <property type="term" value="F:ABC-type polyamine transporter activity"/>
    <property type="evidence" value="ECO:0007669"/>
    <property type="project" value="UniProtKB-EC"/>
</dbReference>
<dbReference type="SUPFAM" id="SSF50331">
    <property type="entry name" value="MOP-like"/>
    <property type="match status" value="1"/>
</dbReference>
<evidence type="ECO:0000259" key="9">
    <source>
        <dbReference type="PROSITE" id="PS50893"/>
    </source>
</evidence>
<dbReference type="InterPro" id="IPR003593">
    <property type="entry name" value="AAA+_ATPase"/>
</dbReference>
<keyword evidence="4 7" id="KW-0067">ATP-binding</keyword>
<protein>
    <recommendedName>
        <fullName evidence="7">Spermidine/putrescine import ATP-binding protein PotA</fullName>
        <ecNumber evidence="7">7.6.2.11</ecNumber>
    </recommendedName>
</protein>
<feature type="compositionally biased region" description="Basic and acidic residues" evidence="8">
    <location>
        <begin position="378"/>
        <end position="391"/>
    </location>
</feature>
<dbReference type="InterPro" id="IPR027417">
    <property type="entry name" value="P-loop_NTPase"/>
</dbReference>
<dbReference type="PANTHER" id="PTHR42781">
    <property type="entry name" value="SPERMIDINE/PUTRESCINE IMPORT ATP-BINDING PROTEIN POTA"/>
    <property type="match status" value="1"/>
</dbReference>
<comment type="function">
    <text evidence="7">Part of the ABC transporter complex PotABCD involved in spermidine/putrescine import. Responsible for energy coupling to the transport system.</text>
</comment>
<dbReference type="SMART" id="SM00382">
    <property type="entry name" value="AAA"/>
    <property type="match status" value="1"/>
</dbReference>
<dbReference type="PROSITE" id="PS00211">
    <property type="entry name" value="ABC_TRANSPORTER_1"/>
    <property type="match status" value="1"/>
</dbReference>
<dbReference type="GO" id="GO:0005524">
    <property type="term" value="F:ATP binding"/>
    <property type="evidence" value="ECO:0007669"/>
    <property type="project" value="UniProtKB-KW"/>
</dbReference>
<feature type="domain" description="ABC transporter" evidence="9">
    <location>
        <begin position="9"/>
        <end position="240"/>
    </location>
</feature>
<evidence type="ECO:0000313" key="10">
    <source>
        <dbReference type="EMBL" id="GAL35690.1"/>
    </source>
</evidence>
<evidence type="ECO:0000313" key="11">
    <source>
        <dbReference type="Proteomes" id="UP000029224"/>
    </source>
</evidence>
<dbReference type="PANTHER" id="PTHR42781:SF6">
    <property type="entry name" value="SPERMIDINE_PUTRESCINE IMPORT ATP-BINDING PROTEIN POTA"/>
    <property type="match status" value="1"/>
</dbReference>
<dbReference type="InterPro" id="IPR050093">
    <property type="entry name" value="ABC_SmlMolc_Importer"/>
</dbReference>
<dbReference type="EMBL" id="BBMT01000007">
    <property type="protein sequence ID" value="GAL35690.1"/>
    <property type="molecule type" value="Genomic_DNA"/>
</dbReference>
<reference evidence="10 11" key="1">
    <citation type="submission" date="2014-09" db="EMBL/GenBank/DDBJ databases">
        <title>Vibrio maritimus JCM 19240. (C210) whole genome shotgun sequence.</title>
        <authorList>
            <person name="Sawabe T."/>
            <person name="Meirelles P."/>
            <person name="Nakanishi M."/>
            <person name="Sayaka M."/>
            <person name="Hattori M."/>
            <person name="Ohkuma M."/>
        </authorList>
    </citation>
    <scope>NUCLEOTIDE SEQUENCE [LARGE SCALE GENOMIC DNA]</scope>
    <source>
        <strain evidence="10 11">JCM 19240</strain>
    </source>
</reference>
<gene>
    <name evidence="7" type="primary">potA</name>
    <name evidence="10" type="ORF">JCM19240_537</name>
</gene>
<evidence type="ECO:0000256" key="1">
    <source>
        <dbReference type="ARBA" id="ARBA00022448"/>
    </source>
</evidence>
<comment type="similarity">
    <text evidence="7">Belongs to the ABC transporter superfamily. Spermidine/putrescine importer (TC 3.A.1.11.1) family.</text>
</comment>
<evidence type="ECO:0000256" key="3">
    <source>
        <dbReference type="ARBA" id="ARBA00022741"/>
    </source>
</evidence>
<evidence type="ECO:0000256" key="6">
    <source>
        <dbReference type="ARBA" id="ARBA00023136"/>
    </source>
</evidence>
<keyword evidence="3 7" id="KW-0547">Nucleotide-binding</keyword>
<dbReference type="GO" id="GO:0016887">
    <property type="term" value="F:ATP hydrolysis activity"/>
    <property type="evidence" value="ECO:0007669"/>
    <property type="project" value="InterPro"/>
</dbReference>
<dbReference type="Pfam" id="PF08402">
    <property type="entry name" value="TOBE_2"/>
    <property type="match status" value="1"/>
</dbReference>
<organism evidence="10 11">
    <name type="scientific">Vibrio maritimus</name>
    <dbReference type="NCBI Taxonomy" id="990268"/>
    <lineage>
        <taxon>Bacteria</taxon>
        <taxon>Pseudomonadati</taxon>
        <taxon>Pseudomonadota</taxon>
        <taxon>Gammaproteobacteria</taxon>
        <taxon>Vibrionales</taxon>
        <taxon>Vibrionaceae</taxon>
        <taxon>Vibrio</taxon>
    </lineage>
</organism>
<dbReference type="PROSITE" id="PS50893">
    <property type="entry name" value="ABC_TRANSPORTER_2"/>
    <property type="match status" value="1"/>
</dbReference>
<reference evidence="10 11" key="2">
    <citation type="submission" date="2014-09" db="EMBL/GenBank/DDBJ databases">
        <authorList>
            <consortium name="NBRP consortium"/>
            <person name="Sawabe T."/>
            <person name="Meirelles P."/>
            <person name="Nakanishi M."/>
            <person name="Sayaka M."/>
            <person name="Hattori M."/>
            <person name="Ohkuma M."/>
        </authorList>
    </citation>
    <scope>NUCLEOTIDE SEQUENCE [LARGE SCALE GENOMIC DNA]</scope>
    <source>
        <strain evidence="10 11">JCM 19240</strain>
    </source>
</reference>
<dbReference type="Gene3D" id="3.40.50.300">
    <property type="entry name" value="P-loop containing nucleotide triphosphate hydrolases"/>
    <property type="match status" value="1"/>
</dbReference>
<dbReference type="InterPro" id="IPR008995">
    <property type="entry name" value="Mo/tungstate-bd_C_term_dom"/>
</dbReference>
<comment type="subunit">
    <text evidence="7">The complex is composed of two ATP-binding proteins (PotA), two transmembrane proteins (PotB and PotC) and a solute-binding protein (PotD).</text>
</comment>
<keyword evidence="1 7" id="KW-0813">Transport</keyword>
<proteinExistence type="inferred from homology"/>
<evidence type="ECO:0000256" key="4">
    <source>
        <dbReference type="ARBA" id="ARBA00022840"/>
    </source>
</evidence>
<feature type="region of interest" description="Disordered" evidence="8">
    <location>
        <begin position="365"/>
        <end position="391"/>
    </location>
</feature>
<name>A0A090T6S8_9VIBR</name>
<dbReference type="EC" id="7.6.2.11" evidence="7"/>
<feature type="compositionally biased region" description="Low complexity" evidence="8">
    <location>
        <begin position="365"/>
        <end position="375"/>
    </location>
</feature>